<keyword evidence="2" id="KW-1133">Transmembrane helix</keyword>
<evidence type="ECO:0000256" key="1">
    <source>
        <dbReference type="SAM" id="MobiDB-lite"/>
    </source>
</evidence>
<evidence type="ECO:0000313" key="4">
    <source>
        <dbReference type="Proteomes" id="UP000671828"/>
    </source>
</evidence>
<organism evidence="3 4">
    <name type="scientific">Saccharothrix algeriensis</name>
    <dbReference type="NCBI Taxonomy" id="173560"/>
    <lineage>
        <taxon>Bacteria</taxon>
        <taxon>Bacillati</taxon>
        <taxon>Actinomycetota</taxon>
        <taxon>Actinomycetes</taxon>
        <taxon>Pseudonocardiales</taxon>
        <taxon>Pseudonocardiaceae</taxon>
        <taxon>Saccharothrix</taxon>
    </lineage>
</organism>
<dbReference type="AlphaFoldDB" id="A0A8T8I6C1"/>
<dbReference type="EMBL" id="CP072788">
    <property type="protein sequence ID" value="QTR05484.1"/>
    <property type="molecule type" value="Genomic_DNA"/>
</dbReference>
<protein>
    <submittedName>
        <fullName evidence="3">Uncharacterized protein</fullName>
    </submittedName>
</protein>
<keyword evidence="2" id="KW-0472">Membrane</keyword>
<proteinExistence type="predicted"/>
<feature type="region of interest" description="Disordered" evidence="1">
    <location>
        <begin position="1"/>
        <end position="40"/>
    </location>
</feature>
<feature type="non-terminal residue" evidence="3">
    <location>
        <position position="1"/>
    </location>
</feature>
<feature type="transmembrane region" description="Helical" evidence="2">
    <location>
        <begin position="47"/>
        <end position="68"/>
    </location>
</feature>
<keyword evidence="2" id="KW-0812">Transmembrane</keyword>
<evidence type="ECO:0000256" key="2">
    <source>
        <dbReference type="SAM" id="Phobius"/>
    </source>
</evidence>
<gene>
    <name evidence="3" type="ORF">J7S33_13285</name>
</gene>
<dbReference type="Proteomes" id="UP000671828">
    <property type="component" value="Chromosome"/>
</dbReference>
<reference evidence="3" key="1">
    <citation type="submission" date="2021-04" db="EMBL/GenBank/DDBJ databases">
        <title>Saccharothrix algeriensis WGS.</title>
        <authorList>
            <person name="Stuskova K."/>
            <person name="Hakalova E."/>
            <person name="Tebbal A.B."/>
            <person name="Eichmeier A."/>
        </authorList>
    </citation>
    <scope>NUCLEOTIDE SEQUENCE</scope>
    <source>
        <strain evidence="3">NRRL B-24137</strain>
    </source>
</reference>
<sequence length="206" mass="21309">ADLLAGRSAATPPAAPAGGAGQQRYLVSPDDEERDEPAKAGNRAKPVLFGVLALVLIVAGFFAVRYFVTNNATAAAGDCVSLTEQSDDRADVKTLDCDDDKASYQVGKVLDNAEAVCPEEGLYTEVSPSSSVGDGYKLCLLPNMAEGACYVSDDGMGFVKGDCTSPDALKVTQVIKGSNDLGRCPDSAGMAYPEPAVTYCVAPADL</sequence>
<evidence type="ECO:0000313" key="3">
    <source>
        <dbReference type="EMBL" id="QTR05484.1"/>
    </source>
</evidence>
<accession>A0A8T8I6C1</accession>
<name>A0A8T8I6C1_9PSEU</name>